<dbReference type="EMBL" id="MN184886">
    <property type="protein sequence ID" value="QEQ94765.1"/>
    <property type="molecule type" value="Genomic_DNA"/>
</dbReference>
<proteinExistence type="predicted"/>
<evidence type="ECO:0000313" key="1">
    <source>
        <dbReference type="EMBL" id="QEQ94765.1"/>
    </source>
</evidence>
<organism evidence="1 2">
    <name type="scientific">Erwinia phage pEp_SNUABM_08</name>
    <dbReference type="NCBI Taxonomy" id="2593268"/>
    <lineage>
        <taxon>Viruses</taxon>
        <taxon>Duplodnaviria</taxon>
        <taxon>Heunggongvirae</taxon>
        <taxon>Uroviricota</taxon>
        <taxon>Caudoviricetes</taxon>
        <taxon>Casjensviridae</taxon>
        <taxon>Gwanakrovirus</taxon>
        <taxon>Gwanakrovirus SNUABM08</taxon>
    </lineage>
</organism>
<gene>
    <name evidence="1" type="ORF">pEpSNUABM08_18</name>
</gene>
<evidence type="ECO:0000313" key="2">
    <source>
        <dbReference type="Proteomes" id="UP000325507"/>
    </source>
</evidence>
<accession>A0A5J6DBD9</accession>
<sequence length="116" mass="12793">MAGGFDWQSVKARTRRVVHNTFGGDAKYFDFTQPEIALTVRWHNKIQVGGDLESTGYAEVIEGIERVIFDMDELKAKGVTLRNNGTVIMADGTVLTLGTQEPIVGPIEVVWQVARG</sequence>
<dbReference type="Proteomes" id="UP000325507">
    <property type="component" value="Segment"/>
</dbReference>
<keyword evidence="2" id="KW-1185">Reference proteome</keyword>
<protein>
    <submittedName>
        <fullName evidence="1">Uncharacterized protein</fullName>
    </submittedName>
</protein>
<reference evidence="1 2" key="1">
    <citation type="submission" date="2019-07" db="EMBL/GenBank/DDBJ databases">
        <title>Complete genome sequence of bacteriophage infecting Erwinia pyrifoliae.</title>
        <authorList>
            <person name="Kim S.G."/>
            <person name="Park S.C."/>
        </authorList>
    </citation>
    <scope>NUCLEOTIDE SEQUENCE [LARGE SCALE GENOMIC DNA]</scope>
</reference>
<name>A0A5J6DBD9_9CAUD</name>